<dbReference type="CDD" id="cd00130">
    <property type="entry name" value="PAS"/>
    <property type="match status" value="1"/>
</dbReference>
<dbReference type="PROSITE" id="PS50112">
    <property type="entry name" value="PAS"/>
    <property type="match status" value="1"/>
</dbReference>
<keyword evidence="3" id="KW-0597">Phosphoprotein</keyword>
<dbReference type="InterPro" id="IPR036097">
    <property type="entry name" value="HisK_dim/P_sf"/>
</dbReference>
<dbReference type="Pfam" id="PF17159">
    <property type="entry name" value="MASE3"/>
    <property type="match status" value="1"/>
</dbReference>
<dbReference type="PANTHER" id="PTHR42878">
    <property type="entry name" value="TWO-COMPONENT HISTIDINE KINASE"/>
    <property type="match status" value="1"/>
</dbReference>
<evidence type="ECO:0000256" key="2">
    <source>
        <dbReference type="ARBA" id="ARBA00012438"/>
    </source>
</evidence>
<dbReference type="Pfam" id="PF02518">
    <property type="entry name" value="HATPase_c"/>
    <property type="match status" value="1"/>
</dbReference>
<organism evidence="11 12">
    <name type="scientific">Ramlibacter aquaticus</name>
    <dbReference type="NCBI Taxonomy" id="2780094"/>
    <lineage>
        <taxon>Bacteria</taxon>
        <taxon>Pseudomonadati</taxon>
        <taxon>Pseudomonadota</taxon>
        <taxon>Betaproteobacteria</taxon>
        <taxon>Burkholderiales</taxon>
        <taxon>Comamonadaceae</taxon>
        <taxon>Ramlibacter</taxon>
    </lineage>
</organism>
<dbReference type="NCBIfam" id="TIGR00229">
    <property type="entry name" value="sensory_box"/>
    <property type="match status" value="1"/>
</dbReference>
<keyword evidence="6 7" id="KW-0472">Membrane</keyword>
<dbReference type="EMBL" id="JADDOJ010000063">
    <property type="protein sequence ID" value="MBE7941776.1"/>
    <property type="molecule type" value="Genomic_DNA"/>
</dbReference>
<dbReference type="InterPro" id="IPR000700">
    <property type="entry name" value="PAS-assoc_C"/>
</dbReference>
<dbReference type="EC" id="2.7.13.3" evidence="2"/>
<dbReference type="Pfam" id="PF13426">
    <property type="entry name" value="PAS_9"/>
    <property type="match status" value="1"/>
</dbReference>
<dbReference type="Gene3D" id="1.10.287.130">
    <property type="match status" value="1"/>
</dbReference>
<dbReference type="PROSITE" id="PS50109">
    <property type="entry name" value="HIS_KIN"/>
    <property type="match status" value="1"/>
</dbReference>
<protein>
    <recommendedName>
        <fullName evidence="2">histidine kinase</fullName>
        <ecNumber evidence="2">2.7.13.3</ecNumber>
    </recommendedName>
</protein>
<dbReference type="PANTHER" id="PTHR42878:SF15">
    <property type="entry name" value="BACTERIOPHYTOCHROME"/>
    <property type="match status" value="1"/>
</dbReference>
<dbReference type="RefSeq" id="WP_193781338.1">
    <property type="nucleotide sequence ID" value="NZ_JADDOJ010000063.1"/>
</dbReference>
<name>A0ABR9SHD9_9BURK</name>
<dbReference type="InterPro" id="IPR033425">
    <property type="entry name" value="MASE3"/>
</dbReference>
<feature type="transmembrane region" description="Helical" evidence="7">
    <location>
        <begin position="146"/>
        <end position="172"/>
    </location>
</feature>
<keyword evidence="12" id="KW-1185">Reference proteome</keyword>
<feature type="transmembrane region" description="Helical" evidence="7">
    <location>
        <begin position="184"/>
        <end position="202"/>
    </location>
</feature>
<dbReference type="SUPFAM" id="SSF55874">
    <property type="entry name" value="ATPase domain of HSP90 chaperone/DNA topoisomerase II/histidine kinase"/>
    <property type="match status" value="1"/>
</dbReference>
<keyword evidence="7" id="KW-0812">Transmembrane</keyword>
<evidence type="ECO:0000256" key="7">
    <source>
        <dbReference type="SAM" id="Phobius"/>
    </source>
</evidence>
<dbReference type="SMART" id="SM00091">
    <property type="entry name" value="PAS"/>
    <property type="match status" value="1"/>
</dbReference>
<feature type="transmembrane region" description="Helical" evidence="7">
    <location>
        <begin position="12"/>
        <end position="32"/>
    </location>
</feature>
<evidence type="ECO:0000256" key="3">
    <source>
        <dbReference type="ARBA" id="ARBA00022553"/>
    </source>
</evidence>
<gene>
    <name evidence="11" type="ORF">IM725_14435</name>
</gene>
<feature type="transmembrane region" description="Helical" evidence="7">
    <location>
        <begin position="240"/>
        <end position="259"/>
    </location>
</feature>
<dbReference type="InterPro" id="IPR036890">
    <property type="entry name" value="HATPase_C_sf"/>
</dbReference>
<reference evidence="11 12" key="1">
    <citation type="submission" date="2020-10" db="EMBL/GenBank/DDBJ databases">
        <title>Draft genome of Ramlibacter aquaticus LMG 30558.</title>
        <authorList>
            <person name="Props R."/>
        </authorList>
    </citation>
    <scope>NUCLEOTIDE SEQUENCE [LARGE SCALE GENOMIC DNA]</scope>
    <source>
        <strain evidence="11 12">LMG 30558</strain>
    </source>
</reference>
<dbReference type="InterPro" id="IPR003594">
    <property type="entry name" value="HATPase_dom"/>
</dbReference>
<dbReference type="InterPro" id="IPR050351">
    <property type="entry name" value="BphY/WalK/GraS-like"/>
</dbReference>
<evidence type="ECO:0000256" key="4">
    <source>
        <dbReference type="ARBA" id="ARBA00022679"/>
    </source>
</evidence>
<evidence type="ECO:0000259" key="9">
    <source>
        <dbReference type="PROSITE" id="PS50112"/>
    </source>
</evidence>
<dbReference type="PROSITE" id="PS50113">
    <property type="entry name" value="PAC"/>
    <property type="match status" value="1"/>
</dbReference>
<sequence length="659" mass="70956">MEPRLAPGPSFVRPALIVAASAVPLLVLEWLPGLRFQIGSTLNGQIHTVLEVLSIIGSAMIFSVAWNALAWQRSSVMALACCCFGSVALSDLAHVALFEPTPSFAGGEGLARAYIPFFLARLATALALVVLACEPRIGTVPPRLRWVALAVSLVLGCLFAAAGALSTASALLFRPGVGPTPLKIAMDLSVAVVELAGALLFARQFGRSRDHQSGLMAAALGVLAMSQYAFTRYASASDAFFVYGHILKVIAYMALYRAMYVWMLRQPYLELLAARRTLAVAVERWRKLFEHSLDAVMIGTSAGAVLAANPAACRLFGRSEAELVAGGRAMVVFEGDPRLQPLMQARARDGSTRGELTYRRSDGSLFEAEVATATFQDAEGRELTNVVIRDLTDQKALEAQRAEMNVALERRVLERTRQLERANADLAQFSYGIAHDLRAPLAAIGGFAGALGQDGQPLAPRSAHYLARIVANVARMEGVIEAMLGLYRLSQSPLLVREVDLSEMARQIVDDLAFTAPQRKVEAVIEEGLRVRGDQALLHALLQNLIGNAWKFTSDREDGARIVLARLPGRQAAFEVRDNGVGFDPERAGELFAMFRRLHDASQFAGYGLGLAGAKKIVERHGGEIAIEGRPGEGATVRFSLGEQLAPSDDEDLASAAVL</sequence>
<evidence type="ECO:0000259" key="10">
    <source>
        <dbReference type="PROSITE" id="PS50113"/>
    </source>
</evidence>
<feature type="domain" description="PAC" evidence="10">
    <location>
        <begin position="352"/>
        <end position="403"/>
    </location>
</feature>
<dbReference type="SMART" id="SM00388">
    <property type="entry name" value="HisKA"/>
    <property type="match status" value="1"/>
</dbReference>
<evidence type="ECO:0000313" key="11">
    <source>
        <dbReference type="EMBL" id="MBE7941776.1"/>
    </source>
</evidence>
<dbReference type="Pfam" id="PF00512">
    <property type="entry name" value="HisKA"/>
    <property type="match status" value="1"/>
</dbReference>
<feature type="transmembrane region" description="Helical" evidence="7">
    <location>
        <begin position="52"/>
        <end position="69"/>
    </location>
</feature>
<dbReference type="InterPro" id="IPR003661">
    <property type="entry name" value="HisK_dim/P_dom"/>
</dbReference>
<comment type="caution">
    <text evidence="11">The sequence shown here is derived from an EMBL/GenBank/DDBJ whole genome shotgun (WGS) entry which is preliminary data.</text>
</comment>
<evidence type="ECO:0000313" key="12">
    <source>
        <dbReference type="Proteomes" id="UP000715965"/>
    </source>
</evidence>
<dbReference type="SUPFAM" id="SSF55785">
    <property type="entry name" value="PYP-like sensor domain (PAS domain)"/>
    <property type="match status" value="1"/>
</dbReference>
<dbReference type="Gene3D" id="3.30.450.20">
    <property type="entry name" value="PAS domain"/>
    <property type="match status" value="1"/>
</dbReference>
<evidence type="ECO:0000256" key="6">
    <source>
        <dbReference type="ARBA" id="ARBA00023136"/>
    </source>
</evidence>
<dbReference type="InterPro" id="IPR000014">
    <property type="entry name" value="PAS"/>
</dbReference>
<keyword evidence="7" id="KW-1133">Transmembrane helix</keyword>
<dbReference type="InterPro" id="IPR005467">
    <property type="entry name" value="His_kinase_dom"/>
</dbReference>
<dbReference type="CDD" id="cd00082">
    <property type="entry name" value="HisKA"/>
    <property type="match status" value="1"/>
</dbReference>
<dbReference type="Proteomes" id="UP000715965">
    <property type="component" value="Unassembled WGS sequence"/>
</dbReference>
<dbReference type="SMART" id="SM00387">
    <property type="entry name" value="HATPase_c"/>
    <property type="match status" value="1"/>
</dbReference>
<dbReference type="SUPFAM" id="SSF47384">
    <property type="entry name" value="Homodimeric domain of signal transducing histidine kinase"/>
    <property type="match status" value="1"/>
</dbReference>
<evidence type="ECO:0000256" key="5">
    <source>
        <dbReference type="ARBA" id="ARBA00022777"/>
    </source>
</evidence>
<keyword evidence="5" id="KW-0418">Kinase</keyword>
<comment type="catalytic activity">
    <reaction evidence="1">
        <text>ATP + protein L-histidine = ADP + protein N-phospho-L-histidine.</text>
        <dbReference type="EC" id="2.7.13.3"/>
    </reaction>
</comment>
<feature type="domain" description="PAS" evidence="9">
    <location>
        <begin position="281"/>
        <end position="324"/>
    </location>
</feature>
<dbReference type="Gene3D" id="3.30.565.10">
    <property type="entry name" value="Histidine kinase-like ATPase, C-terminal domain"/>
    <property type="match status" value="1"/>
</dbReference>
<feature type="domain" description="Histidine kinase" evidence="8">
    <location>
        <begin position="432"/>
        <end position="645"/>
    </location>
</feature>
<dbReference type="InterPro" id="IPR035965">
    <property type="entry name" value="PAS-like_dom_sf"/>
</dbReference>
<evidence type="ECO:0000256" key="1">
    <source>
        <dbReference type="ARBA" id="ARBA00000085"/>
    </source>
</evidence>
<feature type="transmembrane region" description="Helical" evidence="7">
    <location>
        <begin position="113"/>
        <end position="134"/>
    </location>
</feature>
<accession>A0ABR9SHD9</accession>
<dbReference type="PRINTS" id="PR00344">
    <property type="entry name" value="BCTRLSENSOR"/>
</dbReference>
<dbReference type="InterPro" id="IPR004358">
    <property type="entry name" value="Sig_transdc_His_kin-like_C"/>
</dbReference>
<feature type="transmembrane region" description="Helical" evidence="7">
    <location>
        <begin position="76"/>
        <end position="98"/>
    </location>
</feature>
<evidence type="ECO:0000259" key="8">
    <source>
        <dbReference type="PROSITE" id="PS50109"/>
    </source>
</evidence>
<keyword evidence="4" id="KW-0808">Transferase</keyword>
<proteinExistence type="predicted"/>